<evidence type="ECO:0000313" key="4">
    <source>
        <dbReference type="Proteomes" id="UP000019384"/>
    </source>
</evidence>
<name>W6MR80_9ASCO</name>
<dbReference type="Proteomes" id="UP000019384">
    <property type="component" value="Unassembled WGS sequence"/>
</dbReference>
<dbReference type="STRING" id="1382522.W6MR80"/>
<feature type="chain" id="PRO_5004880697" evidence="2">
    <location>
        <begin position="19"/>
        <end position="268"/>
    </location>
</feature>
<feature type="signal peptide" evidence="2">
    <location>
        <begin position="1"/>
        <end position="18"/>
    </location>
</feature>
<evidence type="ECO:0000313" key="3">
    <source>
        <dbReference type="EMBL" id="CDK29231.1"/>
    </source>
</evidence>
<dbReference type="HOGENOM" id="CLU_1038528_0_0_1"/>
<dbReference type="Pfam" id="PF03134">
    <property type="entry name" value="TB2_DP1_HVA22"/>
    <property type="match status" value="1"/>
</dbReference>
<accession>W6MR80</accession>
<evidence type="ECO:0000256" key="1">
    <source>
        <dbReference type="SAM" id="MobiDB-lite"/>
    </source>
</evidence>
<dbReference type="OrthoDB" id="434647at2759"/>
<keyword evidence="4" id="KW-1185">Reference proteome</keyword>
<proteinExistence type="predicted"/>
<dbReference type="GeneID" id="34522607"/>
<protein>
    <submittedName>
        <fullName evidence="3">Uncharacterized protein</fullName>
    </submittedName>
</protein>
<organism evidence="3 4">
    <name type="scientific">Kuraishia capsulata CBS 1993</name>
    <dbReference type="NCBI Taxonomy" id="1382522"/>
    <lineage>
        <taxon>Eukaryota</taxon>
        <taxon>Fungi</taxon>
        <taxon>Dikarya</taxon>
        <taxon>Ascomycota</taxon>
        <taxon>Saccharomycotina</taxon>
        <taxon>Pichiomycetes</taxon>
        <taxon>Pichiales</taxon>
        <taxon>Pichiaceae</taxon>
        <taxon>Kuraishia</taxon>
    </lineage>
</organism>
<evidence type="ECO:0000256" key="2">
    <source>
        <dbReference type="SAM" id="SignalP"/>
    </source>
</evidence>
<dbReference type="AlphaFoldDB" id="W6MR80"/>
<reference evidence="3" key="1">
    <citation type="submission" date="2013-12" db="EMBL/GenBank/DDBJ databases">
        <authorList>
            <person name="Genoscope - CEA"/>
        </authorList>
    </citation>
    <scope>NUCLEOTIDE SEQUENCE</scope>
    <source>
        <strain evidence="3">CBS 1993</strain>
    </source>
</reference>
<dbReference type="EMBL" id="HG793130">
    <property type="protein sequence ID" value="CDK29231.1"/>
    <property type="molecule type" value="Genomic_DNA"/>
</dbReference>
<sequence>MFGLMFSLMTTAVSVVLPLYQSCKSVGSGSDQELKHWVSYWIVYALYQRVSYTYAFSLLVAPLPLSGVVQFVIGCWFVVPLDAEHRVDFTEIASRISKGSFDFSDRESGADYVMMEYVLPYVTDMETQINDLKARDWQILRQIQCLLVLAYNWGVDRVAKGNPKFKVAVEQESVQSLASTGDRLGLSGLPSAIPRFYETAIGYWTGKASESTESAKESKSTEGYAVVDKDDLVDFHAGSTGTAASTEPKERRSWFGRPSSEPVAEVDG</sequence>
<keyword evidence="2" id="KW-0732">Signal</keyword>
<gene>
    <name evidence="3" type="ORF">KUCA_T00005219001</name>
</gene>
<feature type="region of interest" description="Disordered" evidence="1">
    <location>
        <begin position="237"/>
        <end position="268"/>
    </location>
</feature>
<reference evidence="3" key="2">
    <citation type="submission" date="2014-02" db="EMBL/GenBank/DDBJ databases">
        <title>Complete DNA sequence of /Kuraishia capsulata/ illustrates novel genomic features among budding yeasts (/Saccharomycotina/).</title>
        <authorList>
            <person name="Morales L."/>
            <person name="Noel B."/>
            <person name="Porcel B."/>
            <person name="Marcet-Houben M."/>
            <person name="Hullo M-F."/>
            <person name="Sacerdot C."/>
            <person name="Tekaia F."/>
            <person name="Leh-Louis V."/>
            <person name="Despons L."/>
            <person name="Khanna V."/>
            <person name="Aury J-M."/>
            <person name="Barbe V."/>
            <person name="Couloux A."/>
            <person name="Labadie K."/>
            <person name="Pelletier E."/>
            <person name="Souciet J-L."/>
            <person name="Boekhout T."/>
            <person name="Gabaldon T."/>
            <person name="Wincker P."/>
            <person name="Dujon B."/>
        </authorList>
    </citation>
    <scope>NUCLEOTIDE SEQUENCE</scope>
    <source>
        <strain evidence="3">CBS 1993</strain>
    </source>
</reference>
<dbReference type="InterPro" id="IPR004345">
    <property type="entry name" value="TB2_DP1_HVA22"/>
</dbReference>
<dbReference type="RefSeq" id="XP_022461219.1">
    <property type="nucleotide sequence ID" value="XM_022600393.1"/>
</dbReference>